<comment type="subcellular location">
    <subcellularLocation>
        <location evidence="1">Cell membrane</location>
        <topology evidence="1">Single-pass type I membrane protein</topology>
    </subcellularLocation>
</comment>
<evidence type="ECO:0000313" key="27">
    <source>
        <dbReference type="EMBL" id="PKA52397.1"/>
    </source>
</evidence>
<dbReference type="PIRSF" id="PIRSF000641">
    <property type="entry name" value="SRK"/>
    <property type="match status" value="1"/>
</dbReference>
<keyword evidence="10 20" id="KW-0547">Nucleotide-binding</keyword>
<keyword evidence="8 23" id="KW-0732">Signal</keyword>
<dbReference type="SMART" id="SM00473">
    <property type="entry name" value="PAN_AP"/>
    <property type="match status" value="1"/>
</dbReference>
<keyword evidence="28" id="KW-1185">Reference proteome</keyword>
<gene>
    <name evidence="27" type="ORF">AXF42_Ash019780</name>
</gene>
<evidence type="ECO:0000256" key="8">
    <source>
        <dbReference type="ARBA" id="ARBA00022729"/>
    </source>
</evidence>
<keyword evidence="2" id="KW-1003">Cell membrane</keyword>
<keyword evidence="12 20" id="KW-0067">ATP-binding</keyword>
<keyword evidence="16 27" id="KW-0675">Receptor</keyword>
<dbReference type="Proteomes" id="UP000236161">
    <property type="component" value="Unassembled WGS sequence"/>
</dbReference>
<evidence type="ECO:0000256" key="13">
    <source>
        <dbReference type="ARBA" id="ARBA00022989"/>
    </source>
</evidence>
<evidence type="ECO:0000256" key="6">
    <source>
        <dbReference type="ARBA" id="ARBA00022679"/>
    </source>
</evidence>
<dbReference type="InterPro" id="IPR024171">
    <property type="entry name" value="SRK-like_kinase"/>
</dbReference>
<dbReference type="CDD" id="cd01098">
    <property type="entry name" value="PAN_AP_plant"/>
    <property type="match status" value="1"/>
</dbReference>
<dbReference type="PROSITE" id="PS50927">
    <property type="entry name" value="BULB_LECTIN"/>
    <property type="match status" value="1"/>
</dbReference>
<dbReference type="PROSITE" id="PS00107">
    <property type="entry name" value="PROTEIN_KINASE_ATP"/>
    <property type="match status" value="1"/>
</dbReference>
<dbReference type="SMART" id="SM00108">
    <property type="entry name" value="B_lectin"/>
    <property type="match status" value="1"/>
</dbReference>
<accession>A0A2I0AA27</accession>
<dbReference type="GO" id="GO:0030246">
    <property type="term" value="F:carbohydrate binding"/>
    <property type="evidence" value="ECO:0007669"/>
    <property type="project" value="UniProtKB-KW"/>
</dbReference>
<dbReference type="PANTHER" id="PTHR47974">
    <property type="entry name" value="OS07G0415500 PROTEIN"/>
    <property type="match status" value="1"/>
</dbReference>
<dbReference type="FunFam" id="3.30.200.20:FF:000370">
    <property type="entry name" value="Receptor-like protein kinase 4"/>
    <property type="match status" value="1"/>
</dbReference>
<dbReference type="InterPro" id="IPR001480">
    <property type="entry name" value="Bulb-type_lectin_dom"/>
</dbReference>
<dbReference type="OrthoDB" id="643280at2759"/>
<evidence type="ECO:0000256" key="10">
    <source>
        <dbReference type="ARBA" id="ARBA00022741"/>
    </source>
</evidence>
<evidence type="ECO:0000256" key="15">
    <source>
        <dbReference type="ARBA" id="ARBA00023157"/>
    </source>
</evidence>
<dbReference type="GO" id="GO:0106310">
    <property type="term" value="F:protein serine kinase activity"/>
    <property type="evidence" value="ECO:0007669"/>
    <property type="project" value="RHEA"/>
</dbReference>
<dbReference type="InterPro" id="IPR011009">
    <property type="entry name" value="Kinase-like_dom_sf"/>
</dbReference>
<feature type="domain" description="Apple" evidence="26">
    <location>
        <begin position="343"/>
        <end position="426"/>
    </location>
</feature>
<evidence type="ECO:0000259" key="26">
    <source>
        <dbReference type="PROSITE" id="PS50948"/>
    </source>
</evidence>
<dbReference type="InterPro" id="IPR036426">
    <property type="entry name" value="Bulb-type_lectin_dom_sf"/>
</dbReference>
<dbReference type="InterPro" id="IPR000719">
    <property type="entry name" value="Prot_kinase_dom"/>
</dbReference>
<dbReference type="Gene3D" id="1.10.510.10">
    <property type="entry name" value="Transferase(Phosphotransferase) domain 1"/>
    <property type="match status" value="1"/>
</dbReference>
<dbReference type="SUPFAM" id="SSF51110">
    <property type="entry name" value="alpha-D-mannose-specific plant lectins"/>
    <property type="match status" value="1"/>
</dbReference>
<dbReference type="STRING" id="1088818.A0A2I0AA27"/>
<organism evidence="27 28">
    <name type="scientific">Apostasia shenzhenica</name>
    <dbReference type="NCBI Taxonomy" id="1088818"/>
    <lineage>
        <taxon>Eukaryota</taxon>
        <taxon>Viridiplantae</taxon>
        <taxon>Streptophyta</taxon>
        <taxon>Embryophyta</taxon>
        <taxon>Tracheophyta</taxon>
        <taxon>Spermatophyta</taxon>
        <taxon>Magnoliopsida</taxon>
        <taxon>Liliopsida</taxon>
        <taxon>Asparagales</taxon>
        <taxon>Orchidaceae</taxon>
        <taxon>Apostasioideae</taxon>
        <taxon>Apostasia</taxon>
    </lineage>
</organism>
<keyword evidence="7 22" id="KW-0812">Transmembrane</keyword>
<feature type="domain" description="Protein kinase" evidence="24">
    <location>
        <begin position="497"/>
        <end position="769"/>
    </location>
</feature>
<evidence type="ECO:0000256" key="22">
    <source>
        <dbReference type="SAM" id="Phobius"/>
    </source>
</evidence>
<evidence type="ECO:0000259" key="25">
    <source>
        <dbReference type="PROSITE" id="PS50927"/>
    </source>
</evidence>
<dbReference type="GO" id="GO:0005886">
    <property type="term" value="C:plasma membrane"/>
    <property type="evidence" value="ECO:0007669"/>
    <property type="project" value="UniProtKB-SubCell"/>
</dbReference>
<keyword evidence="4" id="KW-0245">EGF-like domain</keyword>
<feature type="transmembrane region" description="Helical" evidence="22">
    <location>
        <begin position="439"/>
        <end position="462"/>
    </location>
</feature>
<proteinExistence type="inferred from homology"/>
<evidence type="ECO:0000256" key="2">
    <source>
        <dbReference type="ARBA" id="ARBA00022475"/>
    </source>
</evidence>
<dbReference type="FunFam" id="2.90.10.10:FF:000002">
    <property type="entry name" value="Serine/threonine-protein kinase"/>
    <property type="match status" value="1"/>
</dbReference>
<evidence type="ECO:0000256" key="7">
    <source>
        <dbReference type="ARBA" id="ARBA00022692"/>
    </source>
</evidence>
<keyword evidence="3 20" id="KW-0723">Serine/threonine-protein kinase</keyword>
<dbReference type="CDD" id="cd14066">
    <property type="entry name" value="STKc_IRAK"/>
    <property type="match status" value="1"/>
</dbReference>
<dbReference type="Pfam" id="PF00954">
    <property type="entry name" value="S_locus_glycop"/>
    <property type="match status" value="1"/>
</dbReference>
<sequence>MASFHLLLFLSFLFLGPQLLSAADSLSGGQTLSGNQSLTSKNGSFVLGFFPLGGSPQRYYLGIWYNTDKVSTLTPVWIANRATPFLDPLSSELKLSTDGNLVLFSQSKSLIIWSTNVTKITSNSTAAVLLDTGNLVLQDGSDSSTVLWQSFDHPTNTWLPGGKLGYNKITGENQHLVSWKNNEDPSPGLFYLEMDLNDNRQYIILWNGTKSYWSSGPWNGEIFSGVPEMTKAFVYIFEFINNATEAYFTYTVNSNDVISRTIMDVSGQLKQLTWVPASQSWILFWSQPRTQCEVYALCGSFGSCNENKLPYCDCMKGFIKRSSTDWAQGDQTGGCVRNSPLQCGGNISAGTQKDKFYQMESVRLPANPNRLDSVSFSECESACLNNCSCTAYAYIGTCSLWYDDLINVQEQYTGNDQAGTLFLRLAATELPSSKSSKGWIIGAVVGVVVVVLVLLAIVWITVWRMRRSRKRMIGASKAVSDGTLVAFRYGDLQRVTKNFSEKLGSGGFGSVYKGVLPNSTVIAVKKLQDFSQGEKQFRTEVSTIGTIQHINLIRLRGFCADGNNKCLVYEFMPNSSLDTHLFRATETDLDWGKRYQIALGTARGLLYLHENCRDCIIHCDIKPENILLDASFIPKVSDFGLAKLLGRDLSRVLTTMRGTRGYLAPEWISGVAITAKADVYSYGMMLFEIISGKRNTDYIVDNKSEFFPAVAVKKLMIGDVHSLIDPRLKAVAEIEEVNRVCKVAFWCIQDEEMSRPSMGQIVQMLEGIIDISMPPVPKSLQIYSGHQERLVYFSDLSVQESARTQAQSSLYSTSLIRSSSSTSSKGYA</sequence>
<evidence type="ECO:0000256" key="14">
    <source>
        <dbReference type="ARBA" id="ARBA00023136"/>
    </source>
</evidence>
<evidence type="ECO:0000256" key="16">
    <source>
        <dbReference type="ARBA" id="ARBA00023170"/>
    </source>
</evidence>
<evidence type="ECO:0000256" key="12">
    <source>
        <dbReference type="ARBA" id="ARBA00022840"/>
    </source>
</evidence>
<name>A0A2I0AA27_9ASPA</name>
<comment type="catalytic activity">
    <reaction evidence="19 20">
        <text>L-seryl-[protein] + ATP = O-phospho-L-seryl-[protein] + ADP + H(+)</text>
        <dbReference type="Rhea" id="RHEA:17989"/>
        <dbReference type="Rhea" id="RHEA-COMP:9863"/>
        <dbReference type="Rhea" id="RHEA-COMP:11604"/>
        <dbReference type="ChEBI" id="CHEBI:15378"/>
        <dbReference type="ChEBI" id="CHEBI:29999"/>
        <dbReference type="ChEBI" id="CHEBI:30616"/>
        <dbReference type="ChEBI" id="CHEBI:83421"/>
        <dbReference type="ChEBI" id="CHEBI:456216"/>
        <dbReference type="EC" id="2.7.11.1"/>
    </reaction>
</comment>
<keyword evidence="13 22" id="KW-1133">Transmembrane helix</keyword>
<dbReference type="SMART" id="SM00220">
    <property type="entry name" value="S_TKc"/>
    <property type="match status" value="1"/>
</dbReference>
<dbReference type="InterPro" id="IPR000858">
    <property type="entry name" value="S_locus_glycoprot_dom"/>
</dbReference>
<evidence type="ECO:0000256" key="21">
    <source>
        <dbReference type="PROSITE-ProRule" id="PRU10141"/>
    </source>
</evidence>
<comment type="similarity">
    <text evidence="20">Belongs to the protein kinase superfamily. Ser/Thr protein kinase family.</text>
</comment>
<dbReference type="EC" id="2.7.11.1" evidence="20"/>
<dbReference type="InterPro" id="IPR008271">
    <property type="entry name" value="Ser/Thr_kinase_AS"/>
</dbReference>
<keyword evidence="14 22" id="KW-0472">Membrane</keyword>
<dbReference type="Pfam" id="PF00069">
    <property type="entry name" value="Pkinase"/>
    <property type="match status" value="1"/>
</dbReference>
<dbReference type="CDD" id="cd00028">
    <property type="entry name" value="B_lectin"/>
    <property type="match status" value="1"/>
</dbReference>
<dbReference type="Pfam" id="PF08276">
    <property type="entry name" value="PAN_2"/>
    <property type="match status" value="1"/>
</dbReference>
<dbReference type="SUPFAM" id="SSF56112">
    <property type="entry name" value="Protein kinase-like (PK-like)"/>
    <property type="match status" value="1"/>
</dbReference>
<evidence type="ECO:0000259" key="24">
    <source>
        <dbReference type="PROSITE" id="PS50011"/>
    </source>
</evidence>
<keyword evidence="5" id="KW-0597">Phosphoprotein</keyword>
<evidence type="ECO:0000256" key="18">
    <source>
        <dbReference type="ARBA" id="ARBA00047899"/>
    </source>
</evidence>
<dbReference type="PROSITE" id="PS50948">
    <property type="entry name" value="PAN"/>
    <property type="match status" value="1"/>
</dbReference>
<dbReference type="Gene3D" id="3.30.200.20">
    <property type="entry name" value="Phosphorylase Kinase, domain 1"/>
    <property type="match status" value="1"/>
</dbReference>
<evidence type="ECO:0000256" key="11">
    <source>
        <dbReference type="ARBA" id="ARBA00022777"/>
    </source>
</evidence>
<dbReference type="GO" id="GO:0051707">
    <property type="term" value="P:response to other organism"/>
    <property type="evidence" value="ECO:0007669"/>
    <property type="project" value="UniProtKB-ARBA"/>
</dbReference>
<evidence type="ECO:0000256" key="23">
    <source>
        <dbReference type="SAM" id="SignalP"/>
    </source>
</evidence>
<dbReference type="FunFam" id="1.10.510.10:FF:000227">
    <property type="entry name" value="Serine/threonine-protein kinase"/>
    <property type="match status" value="1"/>
</dbReference>
<evidence type="ECO:0000256" key="20">
    <source>
        <dbReference type="PIRNR" id="PIRNR000641"/>
    </source>
</evidence>
<feature type="signal peptide" evidence="23">
    <location>
        <begin position="1"/>
        <end position="22"/>
    </location>
</feature>
<dbReference type="InterPro" id="IPR003609">
    <property type="entry name" value="Pan_app"/>
</dbReference>
<keyword evidence="6 20" id="KW-0808">Transferase</keyword>
<dbReference type="InterPro" id="IPR017441">
    <property type="entry name" value="Protein_kinase_ATP_BS"/>
</dbReference>
<evidence type="ECO:0000256" key="17">
    <source>
        <dbReference type="ARBA" id="ARBA00023180"/>
    </source>
</evidence>
<keyword evidence="11 20" id="KW-0418">Kinase</keyword>
<feature type="chain" id="PRO_5014147130" description="Receptor-like serine/threonine-protein kinase" evidence="23">
    <location>
        <begin position="23"/>
        <end position="828"/>
    </location>
</feature>
<dbReference type="PROSITE" id="PS50011">
    <property type="entry name" value="PROTEIN_KINASE_DOM"/>
    <property type="match status" value="1"/>
</dbReference>
<dbReference type="GO" id="GO:0048544">
    <property type="term" value="P:recognition of pollen"/>
    <property type="evidence" value="ECO:0007669"/>
    <property type="project" value="InterPro"/>
</dbReference>
<dbReference type="PANTHER" id="PTHR47974:SF19">
    <property type="entry name" value="RECEPTOR-LIKE SERINE_THREONINE-PROTEIN KINASE"/>
    <property type="match status" value="1"/>
</dbReference>
<evidence type="ECO:0000256" key="1">
    <source>
        <dbReference type="ARBA" id="ARBA00004251"/>
    </source>
</evidence>
<keyword evidence="15" id="KW-1015">Disulfide bond</keyword>
<dbReference type="EMBL" id="KZ452007">
    <property type="protein sequence ID" value="PKA52397.1"/>
    <property type="molecule type" value="Genomic_DNA"/>
</dbReference>
<feature type="binding site" evidence="21">
    <location>
        <position position="526"/>
    </location>
    <ligand>
        <name>ATP</name>
        <dbReference type="ChEBI" id="CHEBI:30616"/>
    </ligand>
</feature>
<evidence type="ECO:0000256" key="19">
    <source>
        <dbReference type="ARBA" id="ARBA00048679"/>
    </source>
</evidence>
<keyword evidence="17" id="KW-0325">Glycoprotein</keyword>
<feature type="domain" description="Bulb-type lectin" evidence="25">
    <location>
        <begin position="23"/>
        <end position="150"/>
    </location>
</feature>
<dbReference type="PROSITE" id="PS00108">
    <property type="entry name" value="PROTEIN_KINASE_ST"/>
    <property type="match status" value="1"/>
</dbReference>
<keyword evidence="9 27" id="KW-0430">Lectin</keyword>
<evidence type="ECO:0000256" key="5">
    <source>
        <dbReference type="ARBA" id="ARBA00022553"/>
    </source>
</evidence>
<dbReference type="AlphaFoldDB" id="A0A2I0AA27"/>
<evidence type="ECO:0000256" key="4">
    <source>
        <dbReference type="ARBA" id="ARBA00022536"/>
    </source>
</evidence>
<dbReference type="GO" id="GO:0004674">
    <property type="term" value="F:protein serine/threonine kinase activity"/>
    <property type="evidence" value="ECO:0007669"/>
    <property type="project" value="UniProtKB-KW"/>
</dbReference>
<reference evidence="27 28" key="1">
    <citation type="journal article" date="2017" name="Nature">
        <title>The Apostasia genome and the evolution of orchids.</title>
        <authorList>
            <person name="Zhang G.Q."/>
            <person name="Liu K.W."/>
            <person name="Li Z."/>
            <person name="Lohaus R."/>
            <person name="Hsiao Y.Y."/>
            <person name="Niu S.C."/>
            <person name="Wang J.Y."/>
            <person name="Lin Y.C."/>
            <person name="Xu Q."/>
            <person name="Chen L.J."/>
            <person name="Yoshida K."/>
            <person name="Fujiwara S."/>
            <person name="Wang Z.W."/>
            <person name="Zhang Y.Q."/>
            <person name="Mitsuda N."/>
            <person name="Wang M."/>
            <person name="Liu G.H."/>
            <person name="Pecoraro L."/>
            <person name="Huang H.X."/>
            <person name="Xiao X.J."/>
            <person name="Lin M."/>
            <person name="Wu X.Y."/>
            <person name="Wu W.L."/>
            <person name="Chen Y.Y."/>
            <person name="Chang S.B."/>
            <person name="Sakamoto S."/>
            <person name="Ohme-Takagi M."/>
            <person name="Yagi M."/>
            <person name="Zeng S.J."/>
            <person name="Shen C.Y."/>
            <person name="Yeh C.M."/>
            <person name="Luo Y.B."/>
            <person name="Tsai W.C."/>
            <person name="Van de Peer Y."/>
            <person name="Liu Z.J."/>
        </authorList>
    </citation>
    <scope>NUCLEOTIDE SEQUENCE [LARGE SCALE GENOMIC DNA]</scope>
    <source>
        <strain evidence="28">cv. Shenzhen</strain>
        <tissue evidence="27">Stem</tissue>
    </source>
</reference>
<evidence type="ECO:0000256" key="3">
    <source>
        <dbReference type="ARBA" id="ARBA00022527"/>
    </source>
</evidence>
<protein>
    <recommendedName>
        <fullName evidence="20">Receptor-like serine/threonine-protein kinase</fullName>
        <ecNumber evidence="20">2.7.11.1</ecNumber>
    </recommendedName>
</protein>
<comment type="catalytic activity">
    <reaction evidence="18 20">
        <text>L-threonyl-[protein] + ATP = O-phospho-L-threonyl-[protein] + ADP + H(+)</text>
        <dbReference type="Rhea" id="RHEA:46608"/>
        <dbReference type="Rhea" id="RHEA-COMP:11060"/>
        <dbReference type="Rhea" id="RHEA-COMP:11605"/>
        <dbReference type="ChEBI" id="CHEBI:15378"/>
        <dbReference type="ChEBI" id="CHEBI:30013"/>
        <dbReference type="ChEBI" id="CHEBI:30616"/>
        <dbReference type="ChEBI" id="CHEBI:61977"/>
        <dbReference type="ChEBI" id="CHEBI:456216"/>
        <dbReference type="EC" id="2.7.11.1"/>
    </reaction>
</comment>
<evidence type="ECO:0000256" key="9">
    <source>
        <dbReference type="ARBA" id="ARBA00022734"/>
    </source>
</evidence>
<evidence type="ECO:0000313" key="28">
    <source>
        <dbReference type="Proteomes" id="UP000236161"/>
    </source>
</evidence>
<dbReference type="GO" id="GO:0005524">
    <property type="term" value="F:ATP binding"/>
    <property type="evidence" value="ECO:0007669"/>
    <property type="project" value="UniProtKB-UniRule"/>
</dbReference>
<dbReference type="Pfam" id="PF01453">
    <property type="entry name" value="B_lectin"/>
    <property type="match status" value="1"/>
</dbReference>
<dbReference type="Gene3D" id="2.90.10.10">
    <property type="entry name" value="Bulb-type lectin domain"/>
    <property type="match status" value="1"/>
</dbReference>